<keyword evidence="11" id="KW-1185">Reference proteome</keyword>
<evidence type="ECO:0000256" key="3">
    <source>
        <dbReference type="ARBA" id="ARBA00022741"/>
    </source>
</evidence>
<evidence type="ECO:0000256" key="5">
    <source>
        <dbReference type="ARBA" id="ARBA00022840"/>
    </source>
</evidence>
<dbReference type="PROSITE" id="PS00107">
    <property type="entry name" value="PROTEIN_KINASE_ATP"/>
    <property type="match status" value="1"/>
</dbReference>
<feature type="compositionally biased region" description="Low complexity" evidence="8">
    <location>
        <begin position="36"/>
        <end position="46"/>
    </location>
</feature>
<dbReference type="GO" id="GO:0005634">
    <property type="term" value="C:nucleus"/>
    <property type="evidence" value="ECO:0007669"/>
    <property type="project" value="TreeGrafter"/>
</dbReference>
<evidence type="ECO:0000259" key="9">
    <source>
        <dbReference type="PROSITE" id="PS50011"/>
    </source>
</evidence>
<keyword evidence="5 6" id="KW-0067">ATP-binding</keyword>
<dbReference type="PANTHER" id="PTHR24342">
    <property type="entry name" value="SERINE/THREONINE-PROTEIN KINASE 17"/>
    <property type="match status" value="1"/>
</dbReference>
<organism evidence="10 11">
    <name type="scientific">Haemaphysalis longicornis</name>
    <name type="common">Bush tick</name>
    <dbReference type="NCBI Taxonomy" id="44386"/>
    <lineage>
        <taxon>Eukaryota</taxon>
        <taxon>Metazoa</taxon>
        <taxon>Ecdysozoa</taxon>
        <taxon>Arthropoda</taxon>
        <taxon>Chelicerata</taxon>
        <taxon>Arachnida</taxon>
        <taxon>Acari</taxon>
        <taxon>Parasitiformes</taxon>
        <taxon>Ixodida</taxon>
        <taxon>Ixodoidea</taxon>
        <taxon>Ixodidae</taxon>
        <taxon>Haemaphysalinae</taxon>
        <taxon>Haemaphysalis</taxon>
    </lineage>
</organism>
<dbReference type="PANTHER" id="PTHR24342:SF20">
    <property type="entry name" value="MYOSIN LIGHT CHAIN KINASE, SMOOTH MUSCLE"/>
    <property type="match status" value="1"/>
</dbReference>
<dbReference type="InterPro" id="IPR011009">
    <property type="entry name" value="Kinase-like_dom_sf"/>
</dbReference>
<dbReference type="Pfam" id="PF00069">
    <property type="entry name" value="Pkinase"/>
    <property type="match status" value="1"/>
</dbReference>
<dbReference type="VEuPathDB" id="VectorBase:HLOH_054673"/>
<keyword evidence="1 7" id="KW-0723">Serine/threonine-protein kinase</keyword>
<accession>A0A9J6GDN8</accession>
<evidence type="ECO:0000256" key="1">
    <source>
        <dbReference type="ARBA" id="ARBA00022527"/>
    </source>
</evidence>
<dbReference type="InterPro" id="IPR000719">
    <property type="entry name" value="Prot_kinase_dom"/>
</dbReference>
<proteinExistence type="inferred from homology"/>
<feature type="region of interest" description="Disordered" evidence="8">
    <location>
        <begin position="36"/>
        <end position="56"/>
    </location>
</feature>
<dbReference type="FunFam" id="3.30.200.20:FF:000042">
    <property type="entry name" value="Aurora kinase A"/>
    <property type="match status" value="1"/>
</dbReference>
<dbReference type="GO" id="GO:0004674">
    <property type="term" value="F:protein serine/threonine kinase activity"/>
    <property type="evidence" value="ECO:0007669"/>
    <property type="project" value="UniProtKB-KW"/>
</dbReference>
<evidence type="ECO:0000313" key="10">
    <source>
        <dbReference type="EMBL" id="KAH9373219.1"/>
    </source>
</evidence>
<feature type="domain" description="Protein kinase" evidence="9">
    <location>
        <begin position="129"/>
        <end position="371"/>
    </location>
</feature>
<evidence type="ECO:0000256" key="8">
    <source>
        <dbReference type="SAM" id="MobiDB-lite"/>
    </source>
</evidence>
<dbReference type="SUPFAM" id="SSF56112">
    <property type="entry name" value="Protein kinase-like (PK-like)"/>
    <property type="match status" value="1"/>
</dbReference>
<dbReference type="GO" id="GO:0043065">
    <property type="term" value="P:positive regulation of apoptotic process"/>
    <property type="evidence" value="ECO:0007669"/>
    <property type="project" value="TreeGrafter"/>
</dbReference>
<evidence type="ECO:0000256" key="4">
    <source>
        <dbReference type="ARBA" id="ARBA00022777"/>
    </source>
</evidence>
<dbReference type="CDD" id="cd14103">
    <property type="entry name" value="STKc_MLCK"/>
    <property type="match status" value="1"/>
</dbReference>
<keyword evidence="3 6" id="KW-0547">Nucleotide-binding</keyword>
<comment type="caution">
    <text evidence="10">The sequence shown here is derived from an EMBL/GenBank/DDBJ whole genome shotgun (WGS) entry which is preliminary data.</text>
</comment>
<dbReference type="GO" id="GO:0035556">
    <property type="term" value="P:intracellular signal transduction"/>
    <property type="evidence" value="ECO:0007669"/>
    <property type="project" value="TreeGrafter"/>
</dbReference>
<protein>
    <recommendedName>
        <fullName evidence="9">Protein kinase domain-containing protein</fullName>
    </recommendedName>
</protein>
<feature type="binding site" evidence="6">
    <location>
        <position position="158"/>
    </location>
    <ligand>
        <name>ATP</name>
        <dbReference type="ChEBI" id="CHEBI:30616"/>
    </ligand>
</feature>
<dbReference type="OMA" id="RACAIFM"/>
<comment type="similarity">
    <text evidence="7">Belongs to the protein kinase superfamily.</text>
</comment>
<dbReference type="PROSITE" id="PS50011">
    <property type="entry name" value="PROTEIN_KINASE_DOM"/>
    <property type="match status" value="1"/>
</dbReference>
<gene>
    <name evidence="10" type="ORF">HPB48_004964</name>
</gene>
<dbReference type="GO" id="GO:0005524">
    <property type="term" value="F:ATP binding"/>
    <property type="evidence" value="ECO:0007669"/>
    <property type="project" value="UniProtKB-UniRule"/>
</dbReference>
<dbReference type="SMART" id="SM00220">
    <property type="entry name" value="S_TKc"/>
    <property type="match status" value="1"/>
</dbReference>
<reference evidence="10 11" key="1">
    <citation type="journal article" date="2020" name="Cell">
        <title>Large-Scale Comparative Analyses of Tick Genomes Elucidate Their Genetic Diversity and Vector Capacities.</title>
        <authorList>
            <consortium name="Tick Genome and Microbiome Consortium (TIGMIC)"/>
            <person name="Jia N."/>
            <person name="Wang J."/>
            <person name="Shi W."/>
            <person name="Du L."/>
            <person name="Sun Y."/>
            <person name="Zhan W."/>
            <person name="Jiang J.F."/>
            <person name="Wang Q."/>
            <person name="Zhang B."/>
            <person name="Ji P."/>
            <person name="Bell-Sakyi L."/>
            <person name="Cui X.M."/>
            <person name="Yuan T.T."/>
            <person name="Jiang B.G."/>
            <person name="Yang W.F."/>
            <person name="Lam T.T."/>
            <person name="Chang Q.C."/>
            <person name="Ding S.J."/>
            <person name="Wang X.J."/>
            <person name="Zhu J.G."/>
            <person name="Ruan X.D."/>
            <person name="Zhao L."/>
            <person name="Wei J.T."/>
            <person name="Ye R.Z."/>
            <person name="Que T.C."/>
            <person name="Du C.H."/>
            <person name="Zhou Y.H."/>
            <person name="Cheng J.X."/>
            <person name="Dai P.F."/>
            <person name="Guo W.B."/>
            <person name="Han X.H."/>
            <person name="Huang E.J."/>
            <person name="Li L.F."/>
            <person name="Wei W."/>
            <person name="Gao Y.C."/>
            <person name="Liu J.Z."/>
            <person name="Shao H.Z."/>
            <person name="Wang X."/>
            <person name="Wang C.C."/>
            <person name="Yang T.C."/>
            <person name="Huo Q.B."/>
            <person name="Li W."/>
            <person name="Chen H.Y."/>
            <person name="Chen S.E."/>
            <person name="Zhou L.G."/>
            <person name="Ni X.B."/>
            <person name="Tian J.H."/>
            <person name="Sheng Y."/>
            <person name="Liu T."/>
            <person name="Pan Y.S."/>
            <person name="Xia L.Y."/>
            <person name="Li J."/>
            <person name="Zhao F."/>
            <person name="Cao W.C."/>
        </authorList>
    </citation>
    <scope>NUCLEOTIDE SEQUENCE [LARGE SCALE GENOMIC DNA]</scope>
    <source>
        <strain evidence="10">HaeL-2018</strain>
    </source>
</reference>
<evidence type="ECO:0000313" key="11">
    <source>
        <dbReference type="Proteomes" id="UP000821853"/>
    </source>
</evidence>
<evidence type="ECO:0000256" key="2">
    <source>
        <dbReference type="ARBA" id="ARBA00022679"/>
    </source>
</evidence>
<dbReference type="PROSITE" id="PS00108">
    <property type="entry name" value="PROTEIN_KINASE_ST"/>
    <property type="match status" value="1"/>
</dbReference>
<evidence type="ECO:0000256" key="7">
    <source>
        <dbReference type="RuleBase" id="RU000304"/>
    </source>
</evidence>
<dbReference type="Gene3D" id="3.30.200.20">
    <property type="entry name" value="Phosphorylase Kinase, domain 1"/>
    <property type="match status" value="1"/>
</dbReference>
<name>A0A9J6GDN8_HAELO</name>
<dbReference type="Proteomes" id="UP000821853">
    <property type="component" value="Chromosome 4"/>
</dbReference>
<evidence type="ECO:0000256" key="6">
    <source>
        <dbReference type="PROSITE-ProRule" id="PRU10141"/>
    </source>
</evidence>
<keyword evidence="2" id="KW-0808">Transferase</keyword>
<dbReference type="EMBL" id="JABSTR010000006">
    <property type="protein sequence ID" value="KAH9373219.1"/>
    <property type="molecule type" value="Genomic_DNA"/>
</dbReference>
<dbReference type="FunFam" id="1.10.510.10:FF:000571">
    <property type="entry name" value="Maternal embryonic leucine zipper kinase"/>
    <property type="match status" value="1"/>
</dbReference>
<dbReference type="OrthoDB" id="10260894at2759"/>
<keyword evidence="4" id="KW-0418">Kinase</keyword>
<dbReference type="InterPro" id="IPR008271">
    <property type="entry name" value="Ser/Thr_kinase_AS"/>
</dbReference>
<sequence length="371" mass="42158">MRIAWVSGKFLSVMESAEGRCDHCSSVENAYSVAAPSSVSALPPSSGDRRNSGGTCGRAGTGYAHWSESPEASGATFIARRRRRFLRKHPTVKPTMIYVDETDPDEEAEPPFEPRQVKLKKNQDVKAEYTLRDELGRGKFGTVYRCEEKKTGRILAAKFILTQRPDDRADVEREVEIMRSLQHPRLLQLYDAFDDSKKQMILILELIEGGELFERVIDDDFVLTEKACAIFVRQICEGIDYMHSKNVLHLDMKPENVLCTTRTGNRIKLIDFGLARFYEPDKKLQVLFGTPEFVAPEVVNFDKVSYQTDMWSVGVICYVLLSGLSPFMGNSELETMANVTRAEYDFDDESFDQISEEAKEFIAKLLLKDKE</sequence>
<dbReference type="AlphaFoldDB" id="A0A9J6GDN8"/>
<dbReference type="InterPro" id="IPR017441">
    <property type="entry name" value="Protein_kinase_ATP_BS"/>
</dbReference>
<dbReference type="Gene3D" id="1.10.510.10">
    <property type="entry name" value="Transferase(Phosphotransferase) domain 1"/>
    <property type="match status" value="1"/>
</dbReference>